<feature type="region of interest" description="Disordered" evidence="1">
    <location>
        <begin position="1"/>
        <end position="64"/>
    </location>
</feature>
<organism evidence="2 3">
    <name type="scientific">Daedalea quercina L-15889</name>
    <dbReference type="NCBI Taxonomy" id="1314783"/>
    <lineage>
        <taxon>Eukaryota</taxon>
        <taxon>Fungi</taxon>
        <taxon>Dikarya</taxon>
        <taxon>Basidiomycota</taxon>
        <taxon>Agaricomycotina</taxon>
        <taxon>Agaricomycetes</taxon>
        <taxon>Polyporales</taxon>
        <taxon>Fomitopsis</taxon>
    </lineage>
</organism>
<evidence type="ECO:0000313" key="3">
    <source>
        <dbReference type="Proteomes" id="UP000076727"/>
    </source>
</evidence>
<sequence length="64" mass="6578">MAPPLLSRSSPSIGKRTAGSSPAKGLVDLSARARMDPGDLTSSDLGPRATDKDGMTITSGMSRF</sequence>
<keyword evidence="3" id="KW-1185">Reference proteome</keyword>
<accession>A0A165PYJ4</accession>
<gene>
    <name evidence="2" type="ORF">DAEQUDRAFT_727436</name>
</gene>
<proteinExistence type="predicted"/>
<protein>
    <submittedName>
        <fullName evidence="2">Uncharacterized protein</fullName>
    </submittedName>
</protein>
<dbReference type="AlphaFoldDB" id="A0A165PYJ4"/>
<reference evidence="2 3" key="1">
    <citation type="journal article" date="2016" name="Mol. Biol. Evol.">
        <title>Comparative Genomics of Early-Diverging Mushroom-Forming Fungi Provides Insights into the Origins of Lignocellulose Decay Capabilities.</title>
        <authorList>
            <person name="Nagy L.G."/>
            <person name="Riley R."/>
            <person name="Tritt A."/>
            <person name="Adam C."/>
            <person name="Daum C."/>
            <person name="Floudas D."/>
            <person name="Sun H."/>
            <person name="Yadav J.S."/>
            <person name="Pangilinan J."/>
            <person name="Larsson K.H."/>
            <person name="Matsuura K."/>
            <person name="Barry K."/>
            <person name="Labutti K."/>
            <person name="Kuo R."/>
            <person name="Ohm R.A."/>
            <person name="Bhattacharya S.S."/>
            <person name="Shirouzu T."/>
            <person name="Yoshinaga Y."/>
            <person name="Martin F.M."/>
            <person name="Grigoriev I.V."/>
            <person name="Hibbett D.S."/>
        </authorList>
    </citation>
    <scope>NUCLEOTIDE SEQUENCE [LARGE SCALE GENOMIC DNA]</scope>
    <source>
        <strain evidence="2 3">L-15889</strain>
    </source>
</reference>
<evidence type="ECO:0000313" key="2">
    <source>
        <dbReference type="EMBL" id="KZT68783.1"/>
    </source>
</evidence>
<evidence type="ECO:0000256" key="1">
    <source>
        <dbReference type="SAM" id="MobiDB-lite"/>
    </source>
</evidence>
<dbReference type="EMBL" id="KV429063">
    <property type="protein sequence ID" value="KZT68783.1"/>
    <property type="molecule type" value="Genomic_DNA"/>
</dbReference>
<dbReference type="Proteomes" id="UP000076727">
    <property type="component" value="Unassembled WGS sequence"/>
</dbReference>
<name>A0A165PYJ4_9APHY</name>